<gene>
    <name evidence="2" type="ORF">N657DRAFT_584174</name>
</gene>
<dbReference type="Proteomes" id="UP001302602">
    <property type="component" value="Unassembled WGS sequence"/>
</dbReference>
<evidence type="ECO:0000256" key="1">
    <source>
        <dbReference type="SAM" id="MobiDB-lite"/>
    </source>
</evidence>
<feature type="compositionally biased region" description="Basic and acidic residues" evidence="1">
    <location>
        <begin position="1"/>
        <end position="18"/>
    </location>
</feature>
<evidence type="ECO:0000313" key="2">
    <source>
        <dbReference type="EMBL" id="KAK4118137.1"/>
    </source>
</evidence>
<dbReference type="RefSeq" id="XP_062641910.1">
    <property type="nucleotide sequence ID" value="XM_062789732.1"/>
</dbReference>
<feature type="compositionally biased region" description="Low complexity" evidence="1">
    <location>
        <begin position="28"/>
        <end position="40"/>
    </location>
</feature>
<feature type="region of interest" description="Disordered" evidence="1">
    <location>
        <begin position="1"/>
        <end position="52"/>
    </location>
</feature>
<feature type="compositionally biased region" description="Basic and acidic residues" evidence="1">
    <location>
        <begin position="42"/>
        <end position="52"/>
    </location>
</feature>
<dbReference type="AlphaFoldDB" id="A0AAN6TPB5"/>
<dbReference type="GeneID" id="87826502"/>
<feature type="compositionally biased region" description="Basic and acidic residues" evidence="1">
    <location>
        <begin position="94"/>
        <end position="107"/>
    </location>
</feature>
<dbReference type="EMBL" id="MU853282">
    <property type="protein sequence ID" value="KAK4118137.1"/>
    <property type="molecule type" value="Genomic_DNA"/>
</dbReference>
<accession>A0AAN6TPB5</accession>
<proteinExistence type="predicted"/>
<feature type="compositionally biased region" description="Basic and acidic residues" evidence="1">
    <location>
        <begin position="114"/>
        <end position="124"/>
    </location>
</feature>
<evidence type="ECO:0000313" key="3">
    <source>
        <dbReference type="Proteomes" id="UP001302602"/>
    </source>
</evidence>
<feature type="region of interest" description="Disordered" evidence="1">
    <location>
        <begin position="94"/>
        <end position="124"/>
    </location>
</feature>
<reference evidence="2" key="2">
    <citation type="submission" date="2023-05" db="EMBL/GenBank/DDBJ databases">
        <authorList>
            <consortium name="Lawrence Berkeley National Laboratory"/>
            <person name="Steindorff A."/>
            <person name="Hensen N."/>
            <person name="Bonometti L."/>
            <person name="Westerberg I."/>
            <person name="Brannstrom I.O."/>
            <person name="Guillou S."/>
            <person name="Cros-Aarteil S."/>
            <person name="Calhoun S."/>
            <person name="Haridas S."/>
            <person name="Kuo A."/>
            <person name="Mondo S."/>
            <person name="Pangilinan J."/>
            <person name="Riley R."/>
            <person name="Labutti K."/>
            <person name="Andreopoulos B."/>
            <person name="Lipzen A."/>
            <person name="Chen C."/>
            <person name="Yanf M."/>
            <person name="Daum C."/>
            <person name="Ng V."/>
            <person name="Clum A."/>
            <person name="Ohm R."/>
            <person name="Martin F."/>
            <person name="Silar P."/>
            <person name="Natvig D."/>
            <person name="Lalanne C."/>
            <person name="Gautier V."/>
            <person name="Ament-Velasquez S.L."/>
            <person name="Kruys A."/>
            <person name="Hutchinson M.I."/>
            <person name="Powell A.J."/>
            <person name="Barry K."/>
            <person name="Miller A.N."/>
            <person name="Grigoriev I.V."/>
            <person name="Debuchy R."/>
            <person name="Gladieux P."/>
            <person name="Thoren M.H."/>
            <person name="Johannesson H."/>
        </authorList>
    </citation>
    <scope>NUCLEOTIDE SEQUENCE</scope>
    <source>
        <strain evidence="2">CBS 731.68</strain>
    </source>
</reference>
<comment type="caution">
    <text evidence="2">The sequence shown here is derived from an EMBL/GenBank/DDBJ whole genome shotgun (WGS) entry which is preliminary data.</text>
</comment>
<name>A0AAN6TPB5_9PEZI</name>
<feature type="non-terminal residue" evidence="2">
    <location>
        <position position="124"/>
    </location>
</feature>
<keyword evidence="3" id="KW-1185">Reference proteome</keyword>
<reference evidence="2" key="1">
    <citation type="journal article" date="2023" name="Mol. Phylogenet. Evol.">
        <title>Genome-scale phylogeny and comparative genomics of the fungal order Sordariales.</title>
        <authorList>
            <person name="Hensen N."/>
            <person name="Bonometti L."/>
            <person name="Westerberg I."/>
            <person name="Brannstrom I.O."/>
            <person name="Guillou S."/>
            <person name="Cros-Aarteil S."/>
            <person name="Calhoun S."/>
            <person name="Haridas S."/>
            <person name="Kuo A."/>
            <person name="Mondo S."/>
            <person name="Pangilinan J."/>
            <person name="Riley R."/>
            <person name="LaButti K."/>
            <person name="Andreopoulos B."/>
            <person name="Lipzen A."/>
            <person name="Chen C."/>
            <person name="Yan M."/>
            <person name="Daum C."/>
            <person name="Ng V."/>
            <person name="Clum A."/>
            <person name="Steindorff A."/>
            <person name="Ohm R.A."/>
            <person name="Martin F."/>
            <person name="Silar P."/>
            <person name="Natvig D.O."/>
            <person name="Lalanne C."/>
            <person name="Gautier V."/>
            <person name="Ament-Velasquez S.L."/>
            <person name="Kruys A."/>
            <person name="Hutchinson M.I."/>
            <person name="Powell A.J."/>
            <person name="Barry K."/>
            <person name="Miller A.N."/>
            <person name="Grigoriev I.V."/>
            <person name="Debuchy R."/>
            <person name="Gladieux P."/>
            <person name="Hiltunen Thoren M."/>
            <person name="Johannesson H."/>
        </authorList>
    </citation>
    <scope>NUCLEOTIDE SEQUENCE</scope>
    <source>
        <strain evidence="2">CBS 731.68</strain>
    </source>
</reference>
<organism evidence="2 3">
    <name type="scientific">Parathielavia appendiculata</name>
    <dbReference type="NCBI Taxonomy" id="2587402"/>
    <lineage>
        <taxon>Eukaryota</taxon>
        <taxon>Fungi</taxon>
        <taxon>Dikarya</taxon>
        <taxon>Ascomycota</taxon>
        <taxon>Pezizomycotina</taxon>
        <taxon>Sordariomycetes</taxon>
        <taxon>Sordariomycetidae</taxon>
        <taxon>Sordariales</taxon>
        <taxon>Chaetomiaceae</taxon>
        <taxon>Parathielavia</taxon>
    </lineage>
</organism>
<protein>
    <submittedName>
        <fullName evidence="2">Uncharacterized protein</fullName>
    </submittedName>
</protein>
<sequence length="124" mass="13610">MGERAEEEQRMGGTHDDALPTGPPQEASSGRETTTRSGRSGRQHDQNRRANREVAVISIDEHGTLELQGWVTGFEAAFITAGNDKYSYYEGAKKDDKTGQIPDEYRGHPAFGAKHMEGLPDHGP</sequence>